<dbReference type="AlphaFoldDB" id="A0AAN9M0T7"/>
<reference evidence="2 3" key="1">
    <citation type="submission" date="2024-01" db="EMBL/GenBank/DDBJ databases">
        <title>The genomes of 5 underutilized Papilionoideae crops provide insights into root nodulation and disease resistanc.</title>
        <authorList>
            <person name="Jiang F."/>
        </authorList>
    </citation>
    <scope>NUCLEOTIDE SEQUENCE [LARGE SCALE GENOMIC DNA]</scope>
    <source>
        <strain evidence="2">LVBAO_FW01</strain>
        <tissue evidence="2">Leaves</tissue>
    </source>
</reference>
<keyword evidence="1" id="KW-1133">Transmembrane helix</keyword>
<dbReference type="Proteomes" id="UP001367508">
    <property type="component" value="Unassembled WGS sequence"/>
</dbReference>
<keyword evidence="1" id="KW-0472">Membrane</keyword>
<evidence type="ECO:0000313" key="3">
    <source>
        <dbReference type="Proteomes" id="UP001367508"/>
    </source>
</evidence>
<protein>
    <submittedName>
        <fullName evidence="2">Uncharacterized protein</fullName>
    </submittedName>
</protein>
<dbReference type="EMBL" id="JAYMYQ010000003">
    <property type="protein sequence ID" value="KAK7344049.1"/>
    <property type="molecule type" value="Genomic_DNA"/>
</dbReference>
<evidence type="ECO:0000256" key="1">
    <source>
        <dbReference type="SAM" id="Phobius"/>
    </source>
</evidence>
<proteinExistence type="predicted"/>
<organism evidence="2 3">
    <name type="scientific">Canavalia gladiata</name>
    <name type="common">Sword bean</name>
    <name type="synonym">Dolichos gladiatus</name>
    <dbReference type="NCBI Taxonomy" id="3824"/>
    <lineage>
        <taxon>Eukaryota</taxon>
        <taxon>Viridiplantae</taxon>
        <taxon>Streptophyta</taxon>
        <taxon>Embryophyta</taxon>
        <taxon>Tracheophyta</taxon>
        <taxon>Spermatophyta</taxon>
        <taxon>Magnoliopsida</taxon>
        <taxon>eudicotyledons</taxon>
        <taxon>Gunneridae</taxon>
        <taxon>Pentapetalae</taxon>
        <taxon>rosids</taxon>
        <taxon>fabids</taxon>
        <taxon>Fabales</taxon>
        <taxon>Fabaceae</taxon>
        <taxon>Papilionoideae</taxon>
        <taxon>50 kb inversion clade</taxon>
        <taxon>NPAAA clade</taxon>
        <taxon>indigoferoid/millettioid clade</taxon>
        <taxon>Phaseoleae</taxon>
        <taxon>Canavalia</taxon>
    </lineage>
</organism>
<keyword evidence="1" id="KW-0812">Transmembrane</keyword>
<sequence>MIQSLLPPLLPVYFSSDLRLLSHAAIDIFMFLAKIEIPPLHPIYLGYQSSFFGYFLLVRILIRRTMKF</sequence>
<keyword evidence="3" id="KW-1185">Reference proteome</keyword>
<accession>A0AAN9M0T7</accession>
<name>A0AAN9M0T7_CANGL</name>
<feature type="transmembrane region" description="Helical" evidence="1">
    <location>
        <begin position="43"/>
        <end position="62"/>
    </location>
</feature>
<evidence type="ECO:0000313" key="2">
    <source>
        <dbReference type="EMBL" id="KAK7344049.1"/>
    </source>
</evidence>
<gene>
    <name evidence="2" type="ORF">VNO77_13276</name>
</gene>
<comment type="caution">
    <text evidence="2">The sequence shown here is derived from an EMBL/GenBank/DDBJ whole genome shotgun (WGS) entry which is preliminary data.</text>
</comment>